<name>A0A8H5F3I5_9AGAR</name>
<evidence type="ECO:0000256" key="12">
    <source>
        <dbReference type="PIRSR" id="PIRSR602403-1"/>
    </source>
</evidence>
<dbReference type="InterPro" id="IPR036396">
    <property type="entry name" value="Cyt_P450_sf"/>
</dbReference>
<evidence type="ECO:0000256" key="5">
    <source>
        <dbReference type="ARBA" id="ARBA00022692"/>
    </source>
</evidence>
<keyword evidence="7 14" id="KW-1133">Transmembrane helix</keyword>
<keyword evidence="16" id="KW-1185">Reference proteome</keyword>
<evidence type="ECO:0000256" key="14">
    <source>
        <dbReference type="SAM" id="Phobius"/>
    </source>
</evidence>
<dbReference type="Gene3D" id="1.10.630.10">
    <property type="entry name" value="Cytochrome P450"/>
    <property type="match status" value="1"/>
</dbReference>
<protein>
    <recommendedName>
        <fullName evidence="17">Cytochrome P450</fullName>
    </recommendedName>
</protein>
<dbReference type="PANTHER" id="PTHR46206">
    <property type="entry name" value="CYTOCHROME P450"/>
    <property type="match status" value="1"/>
</dbReference>
<evidence type="ECO:0000313" key="15">
    <source>
        <dbReference type="EMBL" id="KAF5322197.1"/>
    </source>
</evidence>
<keyword evidence="6 12" id="KW-0479">Metal-binding</keyword>
<reference evidence="15 16" key="1">
    <citation type="journal article" date="2020" name="ISME J.">
        <title>Uncovering the hidden diversity of litter-decomposition mechanisms in mushroom-forming fungi.</title>
        <authorList>
            <person name="Floudas D."/>
            <person name="Bentzer J."/>
            <person name="Ahren D."/>
            <person name="Johansson T."/>
            <person name="Persson P."/>
            <person name="Tunlid A."/>
        </authorList>
    </citation>
    <scope>NUCLEOTIDE SEQUENCE [LARGE SCALE GENOMIC DNA]</scope>
    <source>
        <strain evidence="15 16">CBS 101986</strain>
    </source>
</reference>
<evidence type="ECO:0000256" key="2">
    <source>
        <dbReference type="ARBA" id="ARBA00004370"/>
    </source>
</evidence>
<evidence type="ECO:0000256" key="10">
    <source>
        <dbReference type="ARBA" id="ARBA00023033"/>
    </source>
</evidence>
<keyword evidence="5 14" id="KW-0812">Transmembrane</keyword>
<evidence type="ECO:0000256" key="6">
    <source>
        <dbReference type="ARBA" id="ARBA00022723"/>
    </source>
</evidence>
<sequence>MSVSIESKAHERLAYCTPSWSQTDTRSIGVPTRVGDGRVIQVVACGRVASCANSVATNSLQKRIYIAAPGTVSRLFILSMLLYVVLFVAALCALYSFRGSRRHGLEHIPTVGYESGLLYYLSAIRYLFNARDIIEEGYRLYPGHAFKVPMLDGWNVVLNGSNHVEDLKKVTDDNLCAFASTREFFQFDLTLGPRVSDNRYHFSVIRTVMTRNIGPRFTDIHEAVVNAFEDQLAGIGSDWAKIQAFPFHVDIISKVTSRFFVGYPLCDNAEFRSICEAATGEIFKGRALRAFPTLLRPFASRLVTGIHSLRARMEILLRPIIEERLDQEKRHGVDWDQKPNDLLTWLIDGARATGEEVSVEDISSRMLFVSFGAIHTSSMTFTSALYQLCMSPSDVKILRDEAEAAVREEGWTKEALAKMVKMDSYIRESSRVHPMSLISVGRTAMSDFTFSDGLFVPKGTKICVNTHGRHFDEGLYPDPYAFDGFRFLNKDDPDSQPPAVLPTVDYHAFGYGRPACPGRFFAIVELKLMMAHLLINYDFKLQTGAYPSKLCFETIVVPSRTESILYRKRQN</sequence>
<dbReference type="AlphaFoldDB" id="A0A8H5F3I5"/>
<dbReference type="InterPro" id="IPR017972">
    <property type="entry name" value="Cyt_P450_CS"/>
</dbReference>
<feature type="binding site" description="axial binding residue" evidence="12">
    <location>
        <position position="516"/>
    </location>
    <ligand>
        <name>heme</name>
        <dbReference type="ChEBI" id="CHEBI:30413"/>
    </ligand>
    <ligandPart>
        <name>Fe</name>
        <dbReference type="ChEBI" id="CHEBI:18248"/>
    </ligandPart>
</feature>
<keyword evidence="11 14" id="KW-0472">Membrane</keyword>
<dbReference type="GO" id="GO:0016705">
    <property type="term" value="F:oxidoreductase activity, acting on paired donors, with incorporation or reduction of molecular oxygen"/>
    <property type="evidence" value="ECO:0007669"/>
    <property type="project" value="InterPro"/>
</dbReference>
<dbReference type="PROSITE" id="PS00086">
    <property type="entry name" value="CYTOCHROME_P450"/>
    <property type="match status" value="1"/>
</dbReference>
<keyword evidence="10 13" id="KW-0503">Monooxygenase</keyword>
<evidence type="ECO:0000256" key="3">
    <source>
        <dbReference type="ARBA" id="ARBA00010617"/>
    </source>
</evidence>
<gene>
    <name evidence="15" type="ORF">D9619_000108</name>
</gene>
<keyword evidence="8 13" id="KW-0560">Oxidoreductase</keyword>
<keyword evidence="4 12" id="KW-0349">Heme</keyword>
<comment type="similarity">
    <text evidence="3 13">Belongs to the cytochrome P450 family.</text>
</comment>
<dbReference type="CDD" id="cd11041">
    <property type="entry name" value="CYP503A1-like"/>
    <property type="match status" value="1"/>
</dbReference>
<evidence type="ECO:0000256" key="11">
    <source>
        <dbReference type="ARBA" id="ARBA00023136"/>
    </source>
</evidence>
<dbReference type="GO" id="GO:0016020">
    <property type="term" value="C:membrane"/>
    <property type="evidence" value="ECO:0007669"/>
    <property type="project" value="UniProtKB-SubCell"/>
</dbReference>
<dbReference type="PANTHER" id="PTHR46206:SF5">
    <property type="entry name" value="P450, PUTATIVE (EUROFUNG)-RELATED"/>
    <property type="match status" value="1"/>
</dbReference>
<dbReference type="GO" id="GO:0020037">
    <property type="term" value="F:heme binding"/>
    <property type="evidence" value="ECO:0007669"/>
    <property type="project" value="InterPro"/>
</dbReference>
<evidence type="ECO:0000256" key="8">
    <source>
        <dbReference type="ARBA" id="ARBA00023002"/>
    </source>
</evidence>
<evidence type="ECO:0000256" key="1">
    <source>
        <dbReference type="ARBA" id="ARBA00001971"/>
    </source>
</evidence>
<dbReference type="Proteomes" id="UP000567179">
    <property type="component" value="Unassembled WGS sequence"/>
</dbReference>
<dbReference type="PRINTS" id="PR00465">
    <property type="entry name" value="EP450IV"/>
</dbReference>
<dbReference type="GO" id="GO:0005506">
    <property type="term" value="F:iron ion binding"/>
    <property type="evidence" value="ECO:0007669"/>
    <property type="project" value="InterPro"/>
</dbReference>
<keyword evidence="9 12" id="KW-0408">Iron</keyword>
<evidence type="ECO:0000313" key="16">
    <source>
        <dbReference type="Proteomes" id="UP000567179"/>
    </source>
</evidence>
<organism evidence="15 16">
    <name type="scientific">Psilocybe cf. subviscida</name>
    <dbReference type="NCBI Taxonomy" id="2480587"/>
    <lineage>
        <taxon>Eukaryota</taxon>
        <taxon>Fungi</taxon>
        <taxon>Dikarya</taxon>
        <taxon>Basidiomycota</taxon>
        <taxon>Agaricomycotina</taxon>
        <taxon>Agaricomycetes</taxon>
        <taxon>Agaricomycetidae</taxon>
        <taxon>Agaricales</taxon>
        <taxon>Agaricineae</taxon>
        <taxon>Strophariaceae</taxon>
        <taxon>Psilocybe</taxon>
    </lineage>
</organism>
<comment type="cofactor">
    <cofactor evidence="1 12">
        <name>heme</name>
        <dbReference type="ChEBI" id="CHEBI:30413"/>
    </cofactor>
</comment>
<dbReference type="EMBL" id="JAACJJ010000028">
    <property type="protein sequence ID" value="KAF5322197.1"/>
    <property type="molecule type" value="Genomic_DNA"/>
</dbReference>
<dbReference type="SUPFAM" id="SSF48264">
    <property type="entry name" value="Cytochrome P450"/>
    <property type="match status" value="1"/>
</dbReference>
<proteinExistence type="inferred from homology"/>
<dbReference type="InterPro" id="IPR001128">
    <property type="entry name" value="Cyt_P450"/>
</dbReference>
<feature type="transmembrane region" description="Helical" evidence="14">
    <location>
        <begin position="75"/>
        <end position="97"/>
    </location>
</feature>
<evidence type="ECO:0000256" key="9">
    <source>
        <dbReference type="ARBA" id="ARBA00023004"/>
    </source>
</evidence>
<dbReference type="Pfam" id="PF00067">
    <property type="entry name" value="p450"/>
    <property type="match status" value="1"/>
</dbReference>
<comment type="caution">
    <text evidence="15">The sequence shown here is derived from an EMBL/GenBank/DDBJ whole genome shotgun (WGS) entry which is preliminary data.</text>
</comment>
<evidence type="ECO:0000256" key="4">
    <source>
        <dbReference type="ARBA" id="ARBA00022617"/>
    </source>
</evidence>
<dbReference type="GO" id="GO:0004497">
    <property type="term" value="F:monooxygenase activity"/>
    <property type="evidence" value="ECO:0007669"/>
    <property type="project" value="UniProtKB-KW"/>
</dbReference>
<evidence type="ECO:0000256" key="13">
    <source>
        <dbReference type="RuleBase" id="RU000461"/>
    </source>
</evidence>
<accession>A0A8H5F3I5</accession>
<dbReference type="OrthoDB" id="1844152at2759"/>
<evidence type="ECO:0008006" key="17">
    <source>
        <dbReference type="Google" id="ProtNLM"/>
    </source>
</evidence>
<dbReference type="InterPro" id="IPR002403">
    <property type="entry name" value="Cyt_P450_E_grp-IV"/>
</dbReference>
<comment type="subcellular location">
    <subcellularLocation>
        <location evidence="2">Membrane</location>
    </subcellularLocation>
</comment>
<evidence type="ECO:0000256" key="7">
    <source>
        <dbReference type="ARBA" id="ARBA00022989"/>
    </source>
</evidence>